<dbReference type="HOGENOM" id="CLU_219928_0_0_2"/>
<keyword evidence="2" id="KW-1185">Reference proteome</keyword>
<name>F0LJS4_THEBM</name>
<evidence type="ECO:0000313" key="2">
    <source>
        <dbReference type="Proteomes" id="UP000007478"/>
    </source>
</evidence>
<evidence type="ECO:0000313" key="1">
    <source>
        <dbReference type="EMBL" id="ADT84716.1"/>
    </source>
</evidence>
<dbReference type="Proteomes" id="UP000007478">
    <property type="component" value="Chromosome"/>
</dbReference>
<sequence length="38" mass="4322">MYMFGFGVFESFFSCSPYGKLTILKLEDEEVGFLGFNA</sequence>
<proteinExistence type="predicted"/>
<accession>F0LJS4</accession>
<reference evidence="1 2" key="1">
    <citation type="journal article" date="2011" name="J. Bacteriol.">
        <title>Complete genome sequence of the hyperthermophilic, piezophilic, heterotrophic, and carboxydotrophic archaeon Thermococcus barophilus MP.</title>
        <authorList>
            <person name="Vannier P."/>
            <person name="Marteinsson V.T."/>
            <person name="Fridjonsson O.H."/>
            <person name="Oger P."/>
            <person name="Jebbar M."/>
        </authorList>
    </citation>
    <scope>NUCLEOTIDE SEQUENCE [LARGE SCALE GENOMIC DNA]</scope>
    <source>
        <strain evidence="2">DSM 11836 / MP</strain>
    </source>
</reference>
<dbReference type="AlphaFoldDB" id="F0LJS4"/>
<dbReference type="EMBL" id="CP002372">
    <property type="protein sequence ID" value="ADT84716.1"/>
    <property type="molecule type" value="Genomic_DNA"/>
</dbReference>
<protein>
    <submittedName>
        <fullName evidence="1">Uncharacterized protein</fullName>
    </submittedName>
</protein>
<gene>
    <name evidence="1" type="ordered locus">TERMP_01741</name>
</gene>
<dbReference type="PATRIC" id="fig|391623.17.peg.1740"/>
<dbReference type="KEGG" id="tba:TERMP_01741"/>
<organism evidence="1 2">
    <name type="scientific">Thermococcus barophilus (strain DSM 11836 / MP)</name>
    <dbReference type="NCBI Taxonomy" id="391623"/>
    <lineage>
        <taxon>Archaea</taxon>
        <taxon>Methanobacteriati</taxon>
        <taxon>Methanobacteriota</taxon>
        <taxon>Thermococci</taxon>
        <taxon>Thermococcales</taxon>
        <taxon>Thermococcaceae</taxon>
        <taxon>Thermococcus</taxon>
    </lineage>
</organism>